<comment type="caution">
    <text evidence="3">The sequence shown here is derived from an EMBL/GenBank/DDBJ whole genome shotgun (WGS) entry which is preliminary data.</text>
</comment>
<feature type="compositionally biased region" description="Polar residues" evidence="2">
    <location>
        <begin position="86"/>
        <end position="95"/>
    </location>
</feature>
<gene>
    <name evidence="3" type="ORF">ERS137939_00817</name>
</gene>
<evidence type="ECO:0000256" key="1">
    <source>
        <dbReference type="SAM" id="Coils"/>
    </source>
</evidence>
<feature type="region of interest" description="Disordered" evidence="2">
    <location>
        <begin position="45"/>
        <end position="115"/>
    </location>
</feature>
<accession>A0A9P1PT47</accession>
<proteinExistence type="predicted"/>
<feature type="region of interest" description="Disordered" evidence="2">
    <location>
        <begin position="254"/>
        <end position="281"/>
    </location>
</feature>
<dbReference type="EMBL" id="CPZF01000001">
    <property type="protein sequence ID" value="CNF12800.1"/>
    <property type="molecule type" value="Genomic_DNA"/>
</dbReference>
<feature type="compositionally biased region" description="Basic and acidic residues" evidence="2">
    <location>
        <begin position="62"/>
        <end position="74"/>
    </location>
</feature>
<keyword evidence="1" id="KW-0175">Coiled coil</keyword>
<dbReference type="RefSeq" id="WP_253276498.1">
    <property type="nucleotide sequence ID" value="NZ_CPZF01000001.1"/>
</dbReference>
<feature type="compositionally biased region" description="Polar residues" evidence="2">
    <location>
        <begin position="50"/>
        <end position="61"/>
    </location>
</feature>
<name>A0A9P1PT47_YEREN</name>
<dbReference type="Proteomes" id="UP000041356">
    <property type="component" value="Unassembled WGS sequence"/>
</dbReference>
<sequence>MSNWNEEEVKVDYCAGILTLRKIVEKHGIAKSTLIDLANRRGWVRKKSPTKSATKNPTKPTQKADQKKSGRTDGRGQVISAGLGITKNSGRGSSSETKRKNRSGNPNPKNQFSIRNTASLKHGGYARRMLFSDSIVEDAQALCLEDELFLLRARNLYTAENIGRWRSQLDDYGGENRELQDKISAAENAMMRNTARIESIERTLACIRKMCADADYREVATEKLLRESDRERGELELEGLRLRNEKLRTENEHLKKGAGGGTNEVIIHNSLSMPSGGGNVD</sequence>
<protein>
    <submittedName>
        <fullName evidence="3">Prophage terminase small subunit</fullName>
    </submittedName>
</protein>
<reference evidence="3 4" key="1">
    <citation type="submission" date="2015-03" db="EMBL/GenBank/DDBJ databases">
        <authorList>
            <consortium name="Pathogen Informatics"/>
            <person name="Murphy D."/>
        </authorList>
    </citation>
    <scope>NUCLEOTIDE SEQUENCE [LARGE SCALE GENOMIC DNA]</scope>
    <source>
        <strain evidence="3 4">IP27818</strain>
    </source>
</reference>
<evidence type="ECO:0000313" key="4">
    <source>
        <dbReference type="Proteomes" id="UP000041356"/>
    </source>
</evidence>
<evidence type="ECO:0000256" key="2">
    <source>
        <dbReference type="SAM" id="MobiDB-lite"/>
    </source>
</evidence>
<feature type="compositionally biased region" description="Polar residues" evidence="2">
    <location>
        <begin position="103"/>
        <end position="115"/>
    </location>
</feature>
<organism evidence="3 4">
    <name type="scientific">Yersinia enterocolitica</name>
    <dbReference type="NCBI Taxonomy" id="630"/>
    <lineage>
        <taxon>Bacteria</taxon>
        <taxon>Pseudomonadati</taxon>
        <taxon>Pseudomonadota</taxon>
        <taxon>Gammaproteobacteria</taxon>
        <taxon>Enterobacterales</taxon>
        <taxon>Yersiniaceae</taxon>
        <taxon>Yersinia</taxon>
    </lineage>
</organism>
<dbReference type="AlphaFoldDB" id="A0A9P1PT47"/>
<evidence type="ECO:0000313" key="3">
    <source>
        <dbReference type="EMBL" id="CNF12800.1"/>
    </source>
</evidence>
<feature type="coiled-coil region" evidence="1">
    <location>
        <begin position="169"/>
        <end position="196"/>
    </location>
</feature>